<comment type="caution">
    <text evidence="2">The sequence shown here is derived from an EMBL/GenBank/DDBJ whole genome shotgun (WGS) entry which is preliminary data.</text>
</comment>
<dbReference type="EMBL" id="AXCZ01000415">
    <property type="protein sequence ID" value="KGM08330.1"/>
    <property type="molecule type" value="Genomic_DNA"/>
</dbReference>
<dbReference type="AlphaFoldDB" id="A0A0A0BKG0"/>
<evidence type="ECO:0000256" key="1">
    <source>
        <dbReference type="SAM" id="Phobius"/>
    </source>
</evidence>
<evidence type="ECO:0000313" key="2">
    <source>
        <dbReference type="EMBL" id="KGM08330.1"/>
    </source>
</evidence>
<accession>A0A0A0BKG0</accession>
<protein>
    <submittedName>
        <fullName evidence="2">Membrane protein</fullName>
    </submittedName>
</protein>
<name>A0A0A0BKG0_9CELL</name>
<keyword evidence="1" id="KW-1133">Transmembrane helix</keyword>
<sequence>AVGRPRGEVLRRAGRALVLGSDWAQVWEVGEGLEPVARALRPAWQDGVPAVPALRDAADRHRRERQGRALEEAGRLGVRLVLPLGLCHLPAFVLVGLVPVLVSMASGLG</sequence>
<keyword evidence="3" id="KW-1185">Reference proteome</keyword>
<keyword evidence="1" id="KW-0812">Transmembrane</keyword>
<organism evidence="2 3">
    <name type="scientific">Cellulomonas bogoriensis 69B4 = DSM 16987</name>
    <dbReference type="NCBI Taxonomy" id="1386082"/>
    <lineage>
        <taxon>Bacteria</taxon>
        <taxon>Bacillati</taxon>
        <taxon>Actinomycetota</taxon>
        <taxon>Actinomycetes</taxon>
        <taxon>Micrococcales</taxon>
        <taxon>Cellulomonadaceae</taxon>
        <taxon>Cellulomonas</taxon>
    </lineage>
</organism>
<feature type="non-terminal residue" evidence="2">
    <location>
        <position position="1"/>
    </location>
</feature>
<keyword evidence="1" id="KW-0472">Membrane</keyword>
<feature type="transmembrane region" description="Helical" evidence="1">
    <location>
        <begin position="80"/>
        <end position="102"/>
    </location>
</feature>
<reference evidence="2 3" key="1">
    <citation type="submission" date="2013-08" db="EMBL/GenBank/DDBJ databases">
        <title>Genome sequencing of Cellulomonas bogoriensis 69B4.</title>
        <authorList>
            <person name="Chen F."/>
            <person name="Li Y."/>
            <person name="Wang G."/>
        </authorList>
    </citation>
    <scope>NUCLEOTIDE SEQUENCE [LARGE SCALE GENOMIC DNA]</scope>
    <source>
        <strain evidence="2 3">69B4</strain>
    </source>
</reference>
<evidence type="ECO:0000313" key="3">
    <source>
        <dbReference type="Proteomes" id="UP000054314"/>
    </source>
</evidence>
<proteinExistence type="predicted"/>
<gene>
    <name evidence="2" type="ORF">N869_11780</name>
</gene>
<dbReference type="Proteomes" id="UP000054314">
    <property type="component" value="Unassembled WGS sequence"/>
</dbReference>